<comment type="similarity">
    <text evidence="2">Belongs to the UPF0173 family.</text>
</comment>
<dbReference type="EMBL" id="FTPR01000001">
    <property type="protein sequence ID" value="SIT83422.1"/>
    <property type="molecule type" value="Genomic_DNA"/>
</dbReference>
<sequence length="223" mass="23861">MKITWLGHASFRIEIEGAVLLIDPWLEGNPSFPNEHRAAALAGATHILLTHGHFDHTSEVDAIAKETGAFVVGIPELCAIFDAHETVEFNKGGTVDLGGALVSMVQATHSSSVGAAYAGTEAGYMIKGEGHTIYVSGDTDIMADMDWMGDFYNPDIGILCCGGHYTMGMEGAAYAAKRYFNFKTVIPAHYATFPLLAQSAQPLVDALPDLDVRTPAVMETVEI</sequence>
<dbReference type="PANTHER" id="PTHR43546:SF3">
    <property type="entry name" value="UPF0173 METAL-DEPENDENT HYDROLASE MJ1163"/>
    <property type="match status" value="1"/>
</dbReference>
<dbReference type="HAMAP" id="MF_00457">
    <property type="entry name" value="UPF0173"/>
    <property type="match status" value="1"/>
</dbReference>
<evidence type="ECO:0000313" key="5">
    <source>
        <dbReference type="Proteomes" id="UP000186997"/>
    </source>
</evidence>
<dbReference type="InterPro" id="IPR036866">
    <property type="entry name" value="RibonucZ/Hydroxyglut_hydro"/>
</dbReference>
<dbReference type="SMART" id="SM00849">
    <property type="entry name" value="Lactamase_B"/>
    <property type="match status" value="1"/>
</dbReference>
<proteinExistence type="inferred from homology"/>
<feature type="domain" description="Metallo-beta-lactamase" evidence="3">
    <location>
        <begin position="7"/>
        <end position="189"/>
    </location>
</feature>
<dbReference type="OrthoDB" id="9789133at2"/>
<dbReference type="RefSeq" id="WP_076659137.1">
    <property type="nucleotide sequence ID" value="NZ_FTPR01000001.1"/>
</dbReference>
<evidence type="ECO:0000256" key="2">
    <source>
        <dbReference type="HAMAP-Rule" id="MF_00457"/>
    </source>
</evidence>
<keyword evidence="5" id="KW-1185">Reference proteome</keyword>
<organism evidence="4 5">
    <name type="scientific">Yoonia rosea</name>
    <dbReference type="NCBI Taxonomy" id="287098"/>
    <lineage>
        <taxon>Bacteria</taxon>
        <taxon>Pseudomonadati</taxon>
        <taxon>Pseudomonadota</taxon>
        <taxon>Alphaproteobacteria</taxon>
        <taxon>Rhodobacterales</taxon>
        <taxon>Paracoccaceae</taxon>
        <taxon>Yoonia</taxon>
    </lineage>
</organism>
<dbReference type="GO" id="GO:0016787">
    <property type="term" value="F:hydrolase activity"/>
    <property type="evidence" value="ECO:0007669"/>
    <property type="project" value="UniProtKB-UniRule"/>
</dbReference>
<dbReference type="PANTHER" id="PTHR43546">
    <property type="entry name" value="UPF0173 METAL-DEPENDENT HYDROLASE MJ1163-RELATED"/>
    <property type="match status" value="1"/>
</dbReference>
<dbReference type="InterPro" id="IPR022877">
    <property type="entry name" value="UPF0173"/>
</dbReference>
<dbReference type="SUPFAM" id="SSF56281">
    <property type="entry name" value="Metallo-hydrolase/oxidoreductase"/>
    <property type="match status" value="1"/>
</dbReference>
<name>A0A1R3WYR0_9RHOB</name>
<dbReference type="Pfam" id="PF13483">
    <property type="entry name" value="Lactamase_B_3"/>
    <property type="match status" value="1"/>
</dbReference>
<dbReference type="AlphaFoldDB" id="A0A1R3WYR0"/>
<gene>
    <name evidence="4" type="ORF">SAMN05421665_1663</name>
</gene>
<evidence type="ECO:0000313" key="4">
    <source>
        <dbReference type="EMBL" id="SIT83422.1"/>
    </source>
</evidence>
<keyword evidence="1 2" id="KW-0378">Hydrolase</keyword>
<dbReference type="Gene3D" id="3.60.15.10">
    <property type="entry name" value="Ribonuclease Z/Hydroxyacylglutathione hydrolase-like"/>
    <property type="match status" value="1"/>
</dbReference>
<protein>
    <recommendedName>
        <fullName evidence="2">UPF0173 metal-dependent hydrolase SAMN05421665_1663</fullName>
    </recommendedName>
</protein>
<evidence type="ECO:0000256" key="1">
    <source>
        <dbReference type="ARBA" id="ARBA00022801"/>
    </source>
</evidence>
<dbReference type="NCBIfam" id="NF001911">
    <property type="entry name" value="PRK00685.1"/>
    <property type="match status" value="1"/>
</dbReference>
<reference evidence="5" key="1">
    <citation type="submission" date="2017-01" db="EMBL/GenBank/DDBJ databases">
        <authorList>
            <person name="Varghese N."/>
            <person name="Submissions S."/>
        </authorList>
    </citation>
    <scope>NUCLEOTIDE SEQUENCE [LARGE SCALE GENOMIC DNA]</scope>
    <source>
        <strain evidence="5">DSM 29591</strain>
    </source>
</reference>
<accession>A0A1R3WYR0</accession>
<dbReference type="Proteomes" id="UP000186997">
    <property type="component" value="Unassembled WGS sequence"/>
</dbReference>
<evidence type="ECO:0000259" key="3">
    <source>
        <dbReference type="SMART" id="SM00849"/>
    </source>
</evidence>
<dbReference type="InterPro" id="IPR001279">
    <property type="entry name" value="Metallo-B-lactamas"/>
</dbReference>
<dbReference type="InterPro" id="IPR050114">
    <property type="entry name" value="UPF0173_UPF0282_UlaG_hydrolase"/>
</dbReference>
<dbReference type="STRING" id="287098.SAMN05421665_1663"/>